<dbReference type="InterPro" id="IPR012655">
    <property type="entry name" value="YrzI"/>
</dbReference>
<gene>
    <name evidence="1" type="ORF">P9989_09325</name>
</gene>
<dbReference type="RefSeq" id="WP_283078491.1">
    <property type="nucleotide sequence ID" value="NZ_CP121671.1"/>
</dbReference>
<evidence type="ECO:0000313" key="1">
    <source>
        <dbReference type="EMBL" id="WFT76540.1"/>
    </source>
</evidence>
<accession>A0ABY8J2D9</accession>
<name>A0ABY8J2D9_9BACI</name>
<keyword evidence="2" id="KW-1185">Reference proteome</keyword>
<dbReference type="EMBL" id="CP121671">
    <property type="protein sequence ID" value="WFT76540.1"/>
    <property type="molecule type" value="Genomic_DNA"/>
</dbReference>
<evidence type="ECO:0000313" key="2">
    <source>
        <dbReference type="Proteomes" id="UP001221597"/>
    </source>
</evidence>
<sequence>MTIHFLLFSVHIQRRPKKRNNGQHSIYRATAYDKFLDRKARMTNFY</sequence>
<proteinExistence type="predicted"/>
<dbReference type="Proteomes" id="UP001221597">
    <property type="component" value="Chromosome"/>
</dbReference>
<organism evidence="1 2">
    <name type="scientific">Halobacillus naozhouensis</name>
    <dbReference type="NCBI Taxonomy" id="554880"/>
    <lineage>
        <taxon>Bacteria</taxon>
        <taxon>Bacillati</taxon>
        <taxon>Bacillota</taxon>
        <taxon>Bacilli</taxon>
        <taxon>Bacillales</taxon>
        <taxon>Bacillaceae</taxon>
        <taxon>Halobacillus</taxon>
    </lineage>
</organism>
<protein>
    <submittedName>
        <fullName evidence="1">YrzI family small protein</fullName>
    </submittedName>
</protein>
<reference evidence="1 2" key="1">
    <citation type="submission" date="2023-04" db="EMBL/GenBank/DDBJ databases">
        <title>Genome sequence of Halobacillus naozhouensis KACC 21980.</title>
        <authorList>
            <person name="Kim S."/>
            <person name="Heo J."/>
            <person name="Kwon S.-W."/>
        </authorList>
    </citation>
    <scope>NUCLEOTIDE SEQUENCE [LARGE SCALE GENOMIC DNA]</scope>
    <source>
        <strain evidence="1 2">KCTC 13234</strain>
    </source>
</reference>
<dbReference type="Pfam" id="PF09501">
    <property type="entry name" value="Bac_small_YrzI"/>
    <property type="match status" value="1"/>
</dbReference>